<evidence type="ECO:0000256" key="3">
    <source>
        <dbReference type="ARBA" id="ARBA00022679"/>
    </source>
</evidence>
<keyword evidence="2" id="KW-0328">Glycosyltransferase</keyword>
<proteinExistence type="inferred from homology"/>
<dbReference type="Gene3D" id="3.90.550.10">
    <property type="entry name" value="Spore Coat Polysaccharide Biosynthesis Protein SpsA, Chain A"/>
    <property type="match status" value="1"/>
</dbReference>
<name>A0A1G9R3P8_9SPHI</name>
<keyword evidence="3 5" id="KW-0808">Transferase</keyword>
<comment type="similarity">
    <text evidence="1">Belongs to the glycosyltransferase 2 family.</text>
</comment>
<dbReference type="InterPro" id="IPR029044">
    <property type="entry name" value="Nucleotide-diphossugar_trans"/>
</dbReference>
<reference evidence="6" key="1">
    <citation type="submission" date="2016-10" db="EMBL/GenBank/DDBJ databases">
        <authorList>
            <person name="Varghese N."/>
            <person name="Submissions S."/>
        </authorList>
    </citation>
    <scope>NUCLEOTIDE SEQUENCE [LARGE SCALE GENOMIC DNA]</scope>
    <source>
        <strain evidence="6">DSM 24536</strain>
    </source>
</reference>
<dbReference type="EMBL" id="FNHH01000007">
    <property type="protein sequence ID" value="SDM17874.1"/>
    <property type="molecule type" value="Genomic_DNA"/>
</dbReference>
<dbReference type="AlphaFoldDB" id="A0A1G9R3P8"/>
<evidence type="ECO:0000313" key="6">
    <source>
        <dbReference type="Proteomes" id="UP000199226"/>
    </source>
</evidence>
<dbReference type="Proteomes" id="UP000199226">
    <property type="component" value="Unassembled WGS sequence"/>
</dbReference>
<gene>
    <name evidence="5" type="ORF">SAMN05421813_10781</name>
</gene>
<evidence type="ECO:0000259" key="4">
    <source>
        <dbReference type="Pfam" id="PF00535"/>
    </source>
</evidence>
<accession>A0A1G9R3P8</accession>
<dbReference type="InterPro" id="IPR001173">
    <property type="entry name" value="Glyco_trans_2-like"/>
</dbReference>
<sequence length="331" mass="38547">MKDLNISVVIPNYNGVHLFPETLPALYKALEYTGKKYEIIIIDDCSSDASVDFLRQHYPEIKLLQNESNSGFSKTINKGIFAAVYDLILLLNSDVKLSESYFIDQFKYFDLPDTFGVMGKIIGWENEEIQDGAKYPEFEGFKLKTSLNYLPDGNQRDNNFFSLYLSGANALVSRDKLLLLGGFNELFSPFYIEDVDLSVRAWRCGFKCYFETNSVCIHKTSESIRTKEKKINIRTIYNRNKLYFHAIHLKGWAFTGWFLQTLLELIFRLLTLRTDYFTSFSELIKNREAIKRSCADFDKLCEKTDFKLSLNDVRKTIIQSLKNKEITFFRN</sequence>
<feature type="domain" description="Glycosyltransferase 2-like" evidence="4">
    <location>
        <begin position="7"/>
        <end position="150"/>
    </location>
</feature>
<protein>
    <submittedName>
        <fullName evidence="5">Glycosyltransferase, GT2 family</fullName>
    </submittedName>
</protein>
<organism evidence="5 6">
    <name type="scientific">Daejeonella rubra</name>
    <dbReference type="NCBI Taxonomy" id="990371"/>
    <lineage>
        <taxon>Bacteria</taxon>
        <taxon>Pseudomonadati</taxon>
        <taxon>Bacteroidota</taxon>
        <taxon>Sphingobacteriia</taxon>
        <taxon>Sphingobacteriales</taxon>
        <taxon>Sphingobacteriaceae</taxon>
        <taxon>Daejeonella</taxon>
    </lineage>
</organism>
<dbReference type="PANTHER" id="PTHR43179:SF12">
    <property type="entry name" value="GALACTOFURANOSYLTRANSFERASE GLFT2"/>
    <property type="match status" value="1"/>
</dbReference>
<keyword evidence="6" id="KW-1185">Reference proteome</keyword>
<dbReference type="STRING" id="990371.SAMN05421813_10781"/>
<dbReference type="GO" id="GO:0016757">
    <property type="term" value="F:glycosyltransferase activity"/>
    <property type="evidence" value="ECO:0007669"/>
    <property type="project" value="UniProtKB-KW"/>
</dbReference>
<evidence type="ECO:0000256" key="1">
    <source>
        <dbReference type="ARBA" id="ARBA00006739"/>
    </source>
</evidence>
<dbReference type="SUPFAM" id="SSF53448">
    <property type="entry name" value="Nucleotide-diphospho-sugar transferases"/>
    <property type="match status" value="1"/>
</dbReference>
<evidence type="ECO:0000256" key="2">
    <source>
        <dbReference type="ARBA" id="ARBA00022676"/>
    </source>
</evidence>
<dbReference type="RefSeq" id="WP_176767628.1">
    <property type="nucleotide sequence ID" value="NZ_FNHH01000007.1"/>
</dbReference>
<dbReference type="Pfam" id="PF00535">
    <property type="entry name" value="Glycos_transf_2"/>
    <property type="match status" value="1"/>
</dbReference>
<dbReference type="PANTHER" id="PTHR43179">
    <property type="entry name" value="RHAMNOSYLTRANSFERASE WBBL"/>
    <property type="match status" value="1"/>
</dbReference>
<evidence type="ECO:0000313" key="5">
    <source>
        <dbReference type="EMBL" id="SDM17874.1"/>
    </source>
</evidence>